<name>A0A2S8GGQ1_9BACT</name>
<evidence type="ECO:0008006" key="7">
    <source>
        <dbReference type="Google" id="ProtNLM"/>
    </source>
</evidence>
<feature type="region of interest" description="Disordered" evidence="1">
    <location>
        <begin position="85"/>
        <end position="122"/>
    </location>
</feature>
<dbReference type="PROSITE" id="PS51257">
    <property type="entry name" value="PROKAR_LIPOPROTEIN"/>
    <property type="match status" value="1"/>
</dbReference>
<keyword evidence="2" id="KW-0732">Signal</keyword>
<organism evidence="4 5">
    <name type="scientific">Blastopirellula marina</name>
    <dbReference type="NCBI Taxonomy" id="124"/>
    <lineage>
        <taxon>Bacteria</taxon>
        <taxon>Pseudomonadati</taxon>
        <taxon>Planctomycetota</taxon>
        <taxon>Planctomycetia</taxon>
        <taxon>Pirellulales</taxon>
        <taxon>Pirellulaceae</taxon>
        <taxon>Blastopirellula</taxon>
    </lineage>
</organism>
<comment type="caution">
    <text evidence="4">The sequence shown here is derived from an EMBL/GenBank/DDBJ whole genome shotgun (WGS) entry which is preliminary data.</text>
</comment>
<sequence length="135" mass="14160">MHCCRLIGLAILGAATLGCGAASSPRHNVAGKISIDGKPLNQGALILSDDQGERVYADIQSDGSFVLPQVAEGHFRASVSVPKFEMRSGGKDVDPARGARPAPVPVPKKYASDDTSGLQFDIDGQTESLTIELKK</sequence>
<dbReference type="Proteomes" id="UP000237819">
    <property type="component" value="Unassembled WGS sequence"/>
</dbReference>
<evidence type="ECO:0000256" key="2">
    <source>
        <dbReference type="SAM" id="SignalP"/>
    </source>
</evidence>
<evidence type="ECO:0000256" key="1">
    <source>
        <dbReference type="SAM" id="MobiDB-lite"/>
    </source>
</evidence>
<dbReference type="Proteomes" id="UP000239388">
    <property type="component" value="Unassembled WGS sequence"/>
</dbReference>
<dbReference type="EMBL" id="PUIB01000010">
    <property type="protein sequence ID" value="PQO40071.1"/>
    <property type="molecule type" value="Genomic_DNA"/>
</dbReference>
<feature type="compositionally biased region" description="Basic and acidic residues" evidence="1">
    <location>
        <begin position="85"/>
        <end position="97"/>
    </location>
</feature>
<accession>A0A2S8GGQ1</accession>
<dbReference type="AlphaFoldDB" id="A0A2S8GGQ1"/>
<dbReference type="EMBL" id="PUHZ01000023">
    <property type="protein sequence ID" value="PQO43639.1"/>
    <property type="molecule type" value="Genomic_DNA"/>
</dbReference>
<evidence type="ECO:0000313" key="6">
    <source>
        <dbReference type="Proteomes" id="UP000239388"/>
    </source>
</evidence>
<evidence type="ECO:0000313" key="4">
    <source>
        <dbReference type="EMBL" id="PQO43639.1"/>
    </source>
</evidence>
<gene>
    <name evidence="4" type="ORF">C5Y93_23655</name>
    <name evidence="3" type="ORF">C5Y98_07085</name>
</gene>
<evidence type="ECO:0000313" key="3">
    <source>
        <dbReference type="EMBL" id="PQO40071.1"/>
    </source>
</evidence>
<proteinExistence type="predicted"/>
<feature type="signal peptide" evidence="2">
    <location>
        <begin position="1"/>
        <end position="21"/>
    </location>
</feature>
<feature type="chain" id="PRO_5036049919" description="Carboxypeptidase regulatory-like domain-containing protein" evidence="2">
    <location>
        <begin position="22"/>
        <end position="135"/>
    </location>
</feature>
<reference evidence="5 6" key="1">
    <citation type="submission" date="2018-02" db="EMBL/GenBank/DDBJ databases">
        <title>Comparative genomes isolates from brazilian mangrove.</title>
        <authorList>
            <person name="Araujo J.E."/>
            <person name="Taketani R.G."/>
            <person name="Silva M.C.P."/>
            <person name="Loureco M.V."/>
            <person name="Andreote F.D."/>
        </authorList>
    </citation>
    <scope>NUCLEOTIDE SEQUENCE [LARGE SCALE GENOMIC DNA]</scope>
    <source>
        <strain evidence="3 6">NAP PRIS-MGV</strain>
        <strain evidence="4 5">Nap-Phe MGV</strain>
    </source>
</reference>
<protein>
    <recommendedName>
        <fullName evidence="7">Carboxypeptidase regulatory-like domain-containing protein</fullName>
    </recommendedName>
</protein>
<evidence type="ECO:0000313" key="5">
    <source>
        <dbReference type="Proteomes" id="UP000237819"/>
    </source>
</evidence>